<dbReference type="PANTHER" id="PTHR33099:SF7">
    <property type="entry name" value="MYND-TYPE DOMAIN-CONTAINING PROTEIN"/>
    <property type="match status" value="1"/>
</dbReference>
<proteinExistence type="inferred from homology"/>
<organism evidence="3 4">
    <name type="scientific">Uncinocarpus reesii (strain UAMH 1704)</name>
    <dbReference type="NCBI Taxonomy" id="336963"/>
    <lineage>
        <taxon>Eukaryota</taxon>
        <taxon>Fungi</taxon>
        <taxon>Dikarya</taxon>
        <taxon>Ascomycota</taxon>
        <taxon>Pezizomycotina</taxon>
        <taxon>Eurotiomycetes</taxon>
        <taxon>Eurotiomycetidae</taxon>
        <taxon>Onygenales</taxon>
        <taxon>Onygenaceae</taxon>
        <taxon>Uncinocarpus</taxon>
    </lineage>
</organism>
<dbReference type="OrthoDB" id="27483at2759"/>
<dbReference type="InParanoid" id="C4JW17"/>
<name>C4JW17_UNCRE</name>
<dbReference type="GO" id="GO:0016491">
    <property type="term" value="F:oxidoreductase activity"/>
    <property type="evidence" value="ECO:0007669"/>
    <property type="project" value="UniProtKB-KW"/>
</dbReference>
<dbReference type="Proteomes" id="UP000002058">
    <property type="component" value="Unassembled WGS sequence"/>
</dbReference>
<dbReference type="RefSeq" id="XP_002583792.1">
    <property type="nucleotide sequence ID" value="XM_002583746.1"/>
</dbReference>
<dbReference type="PROSITE" id="PS51471">
    <property type="entry name" value="FE2OG_OXY"/>
    <property type="match status" value="1"/>
</dbReference>
<dbReference type="InterPro" id="IPR005123">
    <property type="entry name" value="Oxoglu/Fe-dep_dioxygenase_dom"/>
</dbReference>
<dbReference type="AlphaFoldDB" id="C4JW17"/>
<feature type="domain" description="Fe2OG dioxygenase" evidence="2">
    <location>
        <begin position="301"/>
        <end position="397"/>
    </location>
</feature>
<dbReference type="GO" id="GO:0046872">
    <property type="term" value="F:metal ion binding"/>
    <property type="evidence" value="ECO:0007669"/>
    <property type="project" value="UniProtKB-KW"/>
</dbReference>
<comment type="similarity">
    <text evidence="1">Belongs to the iron/ascorbate-dependent oxidoreductase family.</text>
</comment>
<dbReference type="KEGG" id="ure:UREG_06759"/>
<evidence type="ECO:0000259" key="2">
    <source>
        <dbReference type="PROSITE" id="PS51471"/>
    </source>
</evidence>
<keyword evidence="1" id="KW-0479">Metal-binding</keyword>
<keyword evidence="4" id="KW-1185">Reference proteome</keyword>
<dbReference type="HOGENOM" id="CLU_630378_0_0_1"/>
<sequence>MSDQHTVEPEQSGGFPLSPEELCEAIKKTMTKDCKIDACIDKFFSQLLDLPGIELYCPWRDYCQRDVDQDQLAMIKDTLLADLDNLVPEYDEEELPKPVTTEDKFKFLSDKLASRWEQWYTLVTDDDEIYQKLRSAFVWEIKPEDLAEIAANSDSEEKMDSSLFDGLKDIIQENQSKAVFTCGGSIAIARSQNKRNPLRQSPPITFYWSSEDATLHRTLMPEGHSSNSFQQLVKDCSPATFGLGQKDVLDTSYRHAGKLDADRFCSTFHPADFGILDSIEQTLLPNINSSQENTLEFRRVRAELYKLNIYSGPSGLFRAHVDTPRSPDQFGSLVVCLPSSHEGGTLIVRHQGKSVEFVWDNASSSHIQWAAFYSDCEHEIERVTKGYRMTLTYNLYVTEPVGGCLLPNPLVEPRSFPVYGEMKSLLQNPEFMNEG</sequence>
<evidence type="ECO:0000313" key="4">
    <source>
        <dbReference type="Proteomes" id="UP000002058"/>
    </source>
</evidence>
<evidence type="ECO:0000256" key="1">
    <source>
        <dbReference type="RuleBase" id="RU003682"/>
    </source>
</evidence>
<accession>C4JW17</accession>
<dbReference type="Gene3D" id="2.60.120.620">
    <property type="entry name" value="q2cbj1_9rhob like domain"/>
    <property type="match status" value="1"/>
</dbReference>
<protein>
    <recommendedName>
        <fullName evidence="2">Fe2OG dioxygenase domain-containing protein</fullName>
    </recommendedName>
</protein>
<evidence type="ECO:0000313" key="3">
    <source>
        <dbReference type="EMBL" id="EEP81894.1"/>
    </source>
</evidence>
<keyword evidence="1" id="KW-0408">Iron</keyword>
<dbReference type="PANTHER" id="PTHR33099">
    <property type="entry name" value="FE2OG DIOXYGENASE DOMAIN-CONTAINING PROTEIN"/>
    <property type="match status" value="1"/>
</dbReference>
<dbReference type="OMA" id="KLASRWE"/>
<reference evidence="4" key="1">
    <citation type="journal article" date="2009" name="Genome Res.">
        <title>Comparative genomic analyses of the human fungal pathogens Coccidioides and their relatives.</title>
        <authorList>
            <person name="Sharpton T.J."/>
            <person name="Stajich J.E."/>
            <person name="Rounsley S.D."/>
            <person name="Gardner M.J."/>
            <person name="Wortman J.R."/>
            <person name="Jordar V.S."/>
            <person name="Maiti R."/>
            <person name="Kodira C.D."/>
            <person name="Neafsey D.E."/>
            <person name="Zeng Q."/>
            <person name="Hung C.-Y."/>
            <person name="McMahan C."/>
            <person name="Muszewska A."/>
            <person name="Grynberg M."/>
            <person name="Mandel M.A."/>
            <person name="Kellner E.M."/>
            <person name="Barker B.M."/>
            <person name="Galgiani J.N."/>
            <person name="Orbach M.J."/>
            <person name="Kirkland T.N."/>
            <person name="Cole G.T."/>
            <person name="Henn M.R."/>
            <person name="Birren B.W."/>
            <person name="Taylor J.W."/>
        </authorList>
    </citation>
    <scope>NUCLEOTIDE SEQUENCE [LARGE SCALE GENOMIC DNA]</scope>
    <source>
        <strain evidence="4">UAMH 1704</strain>
    </source>
</reference>
<dbReference type="EMBL" id="CH476618">
    <property type="protein sequence ID" value="EEP81894.1"/>
    <property type="molecule type" value="Genomic_DNA"/>
</dbReference>
<keyword evidence="1" id="KW-0560">Oxidoreductase</keyword>
<gene>
    <name evidence="3" type="ORF">UREG_06759</name>
</gene>
<dbReference type="eggNOG" id="ENOG502S5RF">
    <property type="taxonomic scope" value="Eukaryota"/>
</dbReference>
<dbReference type="GeneID" id="8442947"/>
<dbReference type="VEuPathDB" id="FungiDB:UREG_06759"/>